<dbReference type="GO" id="GO:0031941">
    <property type="term" value="C:filamentous actin"/>
    <property type="evidence" value="ECO:0007669"/>
    <property type="project" value="TreeGrafter"/>
</dbReference>
<dbReference type="PANTHER" id="PTHR24214">
    <property type="entry name" value="PDZ AND LIM DOMAIN PROTEIN ZASP"/>
    <property type="match status" value="1"/>
</dbReference>
<dbReference type="SMART" id="SM00228">
    <property type="entry name" value="PDZ"/>
    <property type="match status" value="1"/>
</dbReference>
<protein>
    <submittedName>
        <fullName evidence="5">Pdz domain containing</fullName>
    </submittedName>
</protein>
<dbReference type="GO" id="GO:0003779">
    <property type="term" value="F:actin binding"/>
    <property type="evidence" value="ECO:0007669"/>
    <property type="project" value="TreeGrafter"/>
</dbReference>
<dbReference type="STRING" id="10195.A0A3M7T1U3"/>
<keyword evidence="2" id="KW-0963">Cytoplasm</keyword>
<name>A0A3M7T1U3_BRAPC</name>
<dbReference type="AlphaFoldDB" id="A0A3M7T1U3"/>
<gene>
    <name evidence="5" type="ORF">BpHYR1_032007</name>
</gene>
<dbReference type="Proteomes" id="UP000276133">
    <property type="component" value="Unassembled WGS sequence"/>
</dbReference>
<dbReference type="OrthoDB" id="44841at2759"/>
<dbReference type="GO" id="GO:0001725">
    <property type="term" value="C:stress fiber"/>
    <property type="evidence" value="ECO:0007669"/>
    <property type="project" value="TreeGrafter"/>
</dbReference>
<evidence type="ECO:0000256" key="1">
    <source>
        <dbReference type="ARBA" id="ARBA00004496"/>
    </source>
</evidence>
<comment type="subcellular location">
    <subcellularLocation>
        <location evidence="1">Cytoplasm</location>
    </subcellularLocation>
</comment>
<keyword evidence="3" id="KW-0479">Metal-binding</keyword>
<dbReference type="Pfam" id="PF00595">
    <property type="entry name" value="PDZ"/>
    <property type="match status" value="1"/>
</dbReference>
<sequence length="122" mass="13442">MANLTAPLIPIVLERPDPSVPWGFRLQGGADYRFKLSVKKVNPNSPAHSKLHSGDVVVAIQGADVTSLSHQQSTDLIRMSGCSLNLMVRKGQYNVIKPTRPATKFTQTGQTILPVQNAYRRF</sequence>
<accession>A0A3M7T1U3</accession>
<feature type="domain" description="PDZ" evidence="4">
    <location>
        <begin position="10"/>
        <end position="92"/>
    </location>
</feature>
<dbReference type="Gene3D" id="2.30.42.10">
    <property type="match status" value="1"/>
</dbReference>
<keyword evidence="3" id="KW-0862">Zinc</keyword>
<evidence type="ECO:0000259" key="4">
    <source>
        <dbReference type="PROSITE" id="PS50106"/>
    </source>
</evidence>
<dbReference type="InterPro" id="IPR036034">
    <property type="entry name" value="PDZ_sf"/>
</dbReference>
<dbReference type="GO" id="GO:0030036">
    <property type="term" value="P:actin cytoskeleton organization"/>
    <property type="evidence" value="ECO:0007669"/>
    <property type="project" value="TreeGrafter"/>
</dbReference>
<dbReference type="PROSITE" id="PS50106">
    <property type="entry name" value="PDZ"/>
    <property type="match status" value="1"/>
</dbReference>
<proteinExistence type="predicted"/>
<dbReference type="GO" id="GO:0005912">
    <property type="term" value="C:adherens junction"/>
    <property type="evidence" value="ECO:0007669"/>
    <property type="project" value="TreeGrafter"/>
</dbReference>
<dbReference type="CDD" id="cd23068">
    <property type="entry name" value="PDZ_ZASP52-like"/>
    <property type="match status" value="1"/>
</dbReference>
<evidence type="ECO:0000256" key="2">
    <source>
        <dbReference type="ARBA" id="ARBA00022490"/>
    </source>
</evidence>
<dbReference type="GO" id="GO:0051371">
    <property type="term" value="F:muscle alpha-actinin binding"/>
    <property type="evidence" value="ECO:0007669"/>
    <property type="project" value="TreeGrafter"/>
</dbReference>
<organism evidence="5 6">
    <name type="scientific">Brachionus plicatilis</name>
    <name type="common">Marine rotifer</name>
    <name type="synonym">Brachionus muelleri</name>
    <dbReference type="NCBI Taxonomy" id="10195"/>
    <lineage>
        <taxon>Eukaryota</taxon>
        <taxon>Metazoa</taxon>
        <taxon>Spiralia</taxon>
        <taxon>Gnathifera</taxon>
        <taxon>Rotifera</taxon>
        <taxon>Eurotatoria</taxon>
        <taxon>Monogononta</taxon>
        <taxon>Pseudotrocha</taxon>
        <taxon>Ploima</taxon>
        <taxon>Brachionidae</taxon>
        <taxon>Brachionus</taxon>
    </lineage>
</organism>
<evidence type="ECO:0000313" key="6">
    <source>
        <dbReference type="Proteomes" id="UP000276133"/>
    </source>
</evidence>
<keyword evidence="6" id="KW-1185">Reference proteome</keyword>
<comment type="caution">
    <text evidence="5">The sequence shown here is derived from an EMBL/GenBank/DDBJ whole genome shotgun (WGS) entry which is preliminary data.</text>
</comment>
<dbReference type="InterPro" id="IPR001478">
    <property type="entry name" value="PDZ"/>
</dbReference>
<keyword evidence="3" id="KW-0440">LIM domain</keyword>
<evidence type="ECO:0000256" key="3">
    <source>
        <dbReference type="ARBA" id="ARBA00023038"/>
    </source>
</evidence>
<dbReference type="GO" id="GO:0005737">
    <property type="term" value="C:cytoplasm"/>
    <property type="evidence" value="ECO:0007669"/>
    <property type="project" value="UniProtKB-SubCell"/>
</dbReference>
<reference evidence="5 6" key="1">
    <citation type="journal article" date="2018" name="Sci. Rep.">
        <title>Genomic signatures of local adaptation to the degree of environmental predictability in rotifers.</title>
        <authorList>
            <person name="Franch-Gras L."/>
            <person name="Hahn C."/>
            <person name="Garcia-Roger E.M."/>
            <person name="Carmona M.J."/>
            <person name="Serra M."/>
            <person name="Gomez A."/>
        </authorList>
    </citation>
    <scope>NUCLEOTIDE SEQUENCE [LARGE SCALE GENOMIC DNA]</scope>
    <source>
        <strain evidence="5">HYR1</strain>
    </source>
</reference>
<dbReference type="GO" id="GO:0061061">
    <property type="term" value="P:muscle structure development"/>
    <property type="evidence" value="ECO:0007669"/>
    <property type="project" value="TreeGrafter"/>
</dbReference>
<dbReference type="SUPFAM" id="SSF50156">
    <property type="entry name" value="PDZ domain-like"/>
    <property type="match status" value="1"/>
</dbReference>
<dbReference type="EMBL" id="REGN01000439">
    <property type="protein sequence ID" value="RNA41889.1"/>
    <property type="molecule type" value="Genomic_DNA"/>
</dbReference>
<dbReference type="PANTHER" id="PTHR24214:SF38">
    <property type="entry name" value="PDZ AND LIM DOMAIN PROTEIN ZASP-RELATED"/>
    <property type="match status" value="1"/>
</dbReference>
<dbReference type="InterPro" id="IPR050604">
    <property type="entry name" value="PDZ-LIM_domain"/>
</dbReference>
<evidence type="ECO:0000313" key="5">
    <source>
        <dbReference type="EMBL" id="RNA41889.1"/>
    </source>
</evidence>